<dbReference type="Gene3D" id="3.30.360.10">
    <property type="entry name" value="Dihydrodipicolinate Reductase, domain 2"/>
    <property type="match status" value="1"/>
</dbReference>
<feature type="domain" description="Gfo/Idh/MocA-like oxidoreductase N-terminal" evidence="3">
    <location>
        <begin position="39"/>
        <end position="153"/>
    </location>
</feature>
<dbReference type="InterPro" id="IPR055170">
    <property type="entry name" value="GFO_IDH_MocA-like_dom"/>
</dbReference>
<dbReference type="SUPFAM" id="SSF51735">
    <property type="entry name" value="NAD(P)-binding Rossmann-fold domains"/>
    <property type="match status" value="1"/>
</dbReference>
<dbReference type="Proteomes" id="UP001229486">
    <property type="component" value="Unassembled WGS sequence"/>
</dbReference>
<dbReference type="Pfam" id="PF22725">
    <property type="entry name" value="GFO_IDH_MocA_C3"/>
    <property type="match status" value="1"/>
</dbReference>
<feature type="domain" description="GFO/IDH/MocA-like oxidoreductase" evidence="4">
    <location>
        <begin position="164"/>
        <end position="263"/>
    </location>
</feature>
<evidence type="ECO:0000259" key="4">
    <source>
        <dbReference type="Pfam" id="PF22725"/>
    </source>
</evidence>
<dbReference type="GO" id="GO:0000166">
    <property type="term" value="F:nucleotide binding"/>
    <property type="evidence" value="ECO:0007669"/>
    <property type="project" value="InterPro"/>
</dbReference>
<evidence type="ECO:0000256" key="2">
    <source>
        <dbReference type="ARBA" id="ARBA00023002"/>
    </source>
</evidence>
<evidence type="ECO:0000259" key="3">
    <source>
        <dbReference type="Pfam" id="PF01408"/>
    </source>
</evidence>
<sequence>MIVTNAVINAGTHAPANAATDAITQATDATQAIPSDGMIRWGIVGTGRIARRFAQGLAYVPNARLTALWSRRAAPAQAFADEFGGRLCASFDALLASGIDALYIATVQDSHADYAIAALQAGLHVLCEKPAAINRPQLERIQDAARREKRLFMEAMKPPFYPLYRKLQAHLKDDPIGEVGLVRAGCSVPGVPDDHPSLSFEHAGGALLDIGIYEMFLAVDWLGAPLDVQTLGRLGATGVDTFASLNSQHERGIAQLFCGLDLHGKGDALLMAKSGHVTIHEPWWNPSRATIRYADGRVIELDEPFEGGGQNYETAHFCELIRAGQIESPVMPHSKSLQMIAMADAARAALGLRFAGE</sequence>
<dbReference type="Pfam" id="PF01408">
    <property type="entry name" value="GFO_IDH_MocA"/>
    <property type="match status" value="1"/>
</dbReference>
<reference evidence="5" key="1">
    <citation type="submission" date="2023-07" db="EMBL/GenBank/DDBJ databases">
        <title>Sorghum-associated microbial communities from plants grown in Nebraska, USA.</title>
        <authorList>
            <person name="Schachtman D."/>
        </authorList>
    </citation>
    <scope>NUCLEOTIDE SEQUENCE</scope>
    <source>
        <strain evidence="5">DS1061</strain>
    </source>
</reference>
<dbReference type="GO" id="GO:0016491">
    <property type="term" value="F:oxidoreductase activity"/>
    <property type="evidence" value="ECO:0007669"/>
    <property type="project" value="UniProtKB-KW"/>
</dbReference>
<dbReference type="InterPro" id="IPR036291">
    <property type="entry name" value="NAD(P)-bd_dom_sf"/>
</dbReference>
<dbReference type="SUPFAM" id="SSF55347">
    <property type="entry name" value="Glyceraldehyde-3-phosphate dehydrogenase-like, C-terminal domain"/>
    <property type="match status" value="1"/>
</dbReference>
<protein>
    <submittedName>
        <fullName evidence="5">Dehydrogenase</fullName>
    </submittedName>
</protein>
<gene>
    <name evidence="5" type="ORF">J2793_001622</name>
</gene>
<dbReference type="EMBL" id="JAURTK010000002">
    <property type="protein sequence ID" value="MDP9646189.1"/>
    <property type="molecule type" value="Genomic_DNA"/>
</dbReference>
<proteinExistence type="inferred from homology"/>
<comment type="caution">
    <text evidence="5">The sequence shown here is derived from an EMBL/GenBank/DDBJ whole genome shotgun (WGS) entry which is preliminary data.</text>
</comment>
<dbReference type="AlphaFoldDB" id="A0AB73I892"/>
<dbReference type="InterPro" id="IPR050984">
    <property type="entry name" value="Gfo/Idh/MocA_domain"/>
</dbReference>
<evidence type="ECO:0000256" key="1">
    <source>
        <dbReference type="ARBA" id="ARBA00010928"/>
    </source>
</evidence>
<evidence type="ECO:0000313" key="6">
    <source>
        <dbReference type="Proteomes" id="UP001229486"/>
    </source>
</evidence>
<accession>A0AB73I892</accession>
<dbReference type="InterPro" id="IPR000683">
    <property type="entry name" value="Gfo/Idh/MocA-like_OxRdtase_N"/>
</dbReference>
<dbReference type="PANTHER" id="PTHR22604:SF105">
    <property type="entry name" value="TRANS-1,2-DIHYDROBENZENE-1,2-DIOL DEHYDROGENASE"/>
    <property type="match status" value="1"/>
</dbReference>
<organism evidence="5 6">
    <name type="scientific">Paraburkholderia caledonica</name>
    <dbReference type="NCBI Taxonomy" id="134536"/>
    <lineage>
        <taxon>Bacteria</taxon>
        <taxon>Pseudomonadati</taxon>
        <taxon>Pseudomonadota</taxon>
        <taxon>Betaproteobacteria</taxon>
        <taxon>Burkholderiales</taxon>
        <taxon>Burkholderiaceae</taxon>
        <taxon>Paraburkholderia</taxon>
    </lineage>
</organism>
<comment type="similarity">
    <text evidence="1">Belongs to the Gfo/Idh/MocA family.</text>
</comment>
<evidence type="ECO:0000313" key="5">
    <source>
        <dbReference type="EMBL" id="MDP9646189.1"/>
    </source>
</evidence>
<keyword evidence="2" id="KW-0560">Oxidoreductase</keyword>
<dbReference type="PANTHER" id="PTHR22604">
    <property type="entry name" value="OXIDOREDUCTASES"/>
    <property type="match status" value="1"/>
</dbReference>
<name>A0AB73I892_9BURK</name>
<dbReference type="Gene3D" id="3.40.50.720">
    <property type="entry name" value="NAD(P)-binding Rossmann-like Domain"/>
    <property type="match status" value="1"/>
</dbReference>